<dbReference type="AlphaFoldDB" id="W2L5D5"/>
<evidence type="ECO:0000313" key="1">
    <source>
        <dbReference type="EMBL" id="ETL92623.1"/>
    </source>
</evidence>
<sequence length="449" mass="51579">MHPTVARLVGQGLVPVVRRWEHYNPFDFAEDVASLIDMLEKNDIFQYFEVTVSERHMQHLTEFRKQHNKLIRGRVKLPRENKIAFLSVLSPESNSSSDETKRQRHASMARSALYGIERLQRVRVRKRENVGKNSPIERLAHYVSHTTRGNSFRSSRFLHSSSNPVTFMLGLAVGEYKRATDFFLDWLRRAGGDNHHAGKRVQAINDVVKEIASDPSTLTPELLEELHTALDACQYSIMLRECVAAVYPEEDERQVGHQHFLKSLRRWYSMLQGIEVGIPPELDDDEDHWGYQRFLNLLQNRHSTAREVKVKTHPKWVNMQLENSNCYEVLHGDVDYISDEEDFAAEKGTSKTADVKRERLFGKAFAVKKGASKTVKVNRKRVLKKTIANEPSVILGHGQHIPPGSDFRGIKTFSELTISLKLLLDTMITTHYPAILGDYLVFMRSSLSF</sequence>
<organism evidence="1">
    <name type="scientific">Phytophthora nicotianae</name>
    <name type="common">Potato buckeye rot agent</name>
    <name type="synonym">Phytophthora parasitica</name>
    <dbReference type="NCBI Taxonomy" id="4792"/>
    <lineage>
        <taxon>Eukaryota</taxon>
        <taxon>Sar</taxon>
        <taxon>Stramenopiles</taxon>
        <taxon>Oomycota</taxon>
        <taxon>Peronosporomycetes</taxon>
        <taxon>Peronosporales</taxon>
        <taxon>Peronosporaceae</taxon>
        <taxon>Phytophthora</taxon>
    </lineage>
</organism>
<dbReference type="Proteomes" id="UP000054423">
    <property type="component" value="Unassembled WGS sequence"/>
</dbReference>
<gene>
    <name evidence="1" type="ORF">L917_09115</name>
</gene>
<name>W2L5D5_PHYNI</name>
<protein>
    <submittedName>
        <fullName evidence="1">Uncharacterized protein</fullName>
    </submittedName>
</protein>
<dbReference type="EMBL" id="KI679844">
    <property type="protein sequence ID" value="ETL92623.1"/>
    <property type="molecule type" value="Genomic_DNA"/>
</dbReference>
<accession>W2L5D5</accession>
<dbReference type="VEuPathDB" id="FungiDB:PPTG_11959"/>
<reference evidence="1" key="1">
    <citation type="submission" date="2013-11" db="EMBL/GenBank/DDBJ databases">
        <title>The Genome Sequence of Phytophthora parasitica CHvinca01.</title>
        <authorList>
            <consortium name="The Broad Institute Genomics Platform"/>
            <person name="Russ C."/>
            <person name="Tyler B."/>
            <person name="Panabieres F."/>
            <person name="Shan W."/>
            <person name="Tripathy S."/>
            <person name="Grunwald N."/>
            <person name="Machado M."/>
            <person name="Johnson C.S."/>
            <person name="Arredondo F."/>
            <person name="Hong C."/>
            <person name="Coffey M."/>
            <person name="Young S.K."/>
            <person name="Zeng Q."/>
            <person name="Gargeya S."/>
            <person name="Fitzgerald M."/>
            <person name="Abouelleil A."/>
            <person name="Alvarado L."/>
            <person name="Chapman S.B."/>
            <person name="Gainer-Dewar J."/>
            <person name="Goldberg J."/>
            <person name="Griggs A."/>
            <person name="Gujja S."/>
            <person name="Hansen M."/>
            <person name="Howarth C."/>
            <person name="Imamovic A."/>
            <person name="Ireland A."/>
            <person name="Larimer J."/>
            <person name="McCowan C."/>
            <person name="Murphy C."/>
            <person name="Pearson M."/>
            <person name="Poon T.W."/>
            <person name="Priest M."/>
            <person name="Roberts A."/>
            <person name="Saif S."/>
            <person name="Shea T."/>
            <person name="Sykes S."/>
            <person name="Wortman J."/>
            <person name="Nusbaum C."/>
            <person name="Birren B."/>
        </authorList>
    </citation>
    <scope>NUCLEOTIDE SEQUENCE [LARGE SCALE GENOMIC DNA]</scope>
    <source>
        <strain evidence="1">CHvinca01</strain>
    </source>
</reference>
<proteinExistence type="predicted"/>